<name>L1IKC7_GUITC</name>
<evidence type="ECO:0000313" key="6">
    <source>
        <dbReference type="EnsemblProtists" id="EKX36364"/>
    </source>
</evidence>
<dbReference type="EMBL" id="JH993075">
    <property type="protein sequence ID" value="EKX36364.1"/>
    <property type="molecule type" value="Genomic_DNA"/>
</dbReference>
<evidence type="ECO:0000313" key="7">
    <source>
        <dbReference type="Proteomes" id="UP000011087"/>
    </source>
</evidence>
<feature type="coiled-coil region" evidence="1">
    <location>
        <begin position="236"/>
        <end position="263"/>
    </location>
</feature>
<dbReference type="InterPro" id="IPR002018">
    <property type="entry name" value="CarbesteraseB"/>
</dbReference>
<feature type="domain" description="Carboxylesterase type B" evidence="4">
    <location>
        <begin position="361"/>
        <end position="435"/>
    </location>
</feature>
<dbReference type="GeneID" id="17293074"/>
<dbReference type="InterPro" id="IPR050309">
    <property type="entry name" value="Type-B_Carboxylest/Lipase"/>
</dbReference>
<feature type="transmembrane region" description="Helical" evidence="3">
    <location>
        <begin position="30"/>
        <end position="48"/>
    </location>
</feature>
<dbReference type="Pfam" id="PF00135">
    <property type="entry name" value="COesterase"/>
    <property type="match status" value="1"/>
</dbReference>
<evidence type="ECO:0000259" key="4">
    <source>
        <dbReference type="Pfam" id="PF00135"/>
    </source>
</evidence>
<gene>
    <name evidence="5" type="ORF">GUITHDRAFT_165777</name>
</gene>
<feature type="transmembrane region" description="Helical" evidence="3">
    <location>
        <begin position="6"/>
        <end position="23"/>
    </location>
</feature>
<dbReference type="Proteomes" id="UP000011087">
    <property type="component" value="Unassembled WGS sequence"/>
</dbReference>
<keyword evidence="7" id="KW-1185">Reference proteome</keyword>
<dbReference type="Gene3D" id="3.40.50.1820">
    <property type="entry name" value="alpha/beta hydrolase"/>
    <property type="match status" value="2"/>
</dbReference>
<protein>
    <recommendedName>
        <fullName evidence="4">Carboxylesterase type B domain-containing protein</fullName>
    </recommendedName>
</protein>
<dbReference type="SUPFAM" id="SSF53474">
    <property type="entry name" value="alpha/beta-Hydrolases"/>
    <property type="match status" value="2"/>
</dbReference>
<evidence type="ECO:0000256" key="1">
    <source>
        <dbReference type="SAM" id="Coils"/>
    </source>
</evidence>
<dbReference type="eggNOG" id="KOG1516">
    <property type="taxonomic scope" value="Eukaryota"/>
</dbReference>
<feature type="compositionally biased region" description="Basic and acidic residues" evidence="2">
    <location>
        <begin position="296"/>
        <end position="306"/>
    </location>
</feature>
<dbReference type="KEGG" id="gtt:GUITHDRAFT_165777"/>
<dbReference type="HOGENOM" id="CLU_384733_0_0_1"/>
<keyword evidence="3" id="KW-0812">Transmembrane</keyword>
<reference evidence="5 7" key="1">
    <citation type="journal article" date="2012" name="Nature">
        <title>Algal genomes reveal evolutionary mosaicism and the fate of nucleomorphs.</title>
        <authorList>
            <consortium name="DOE Joint Genome Institute"/>
            <person name="Curtis B.A."/>
            <person name="Tanifuji G."/>
            <person name="Burki F."/>
            <person name="Gruber A."/>
            <person name="Irimia M."/>
            <person name="Maruyama S."/>
            <person name="Arias M.C."/>
            <person name="Ball S.G."/>
            <person name="Gile G.H."/>
            <person name="Hirakawa Y."/>
            <person name="Hopkins J.F."/>
            <person name="Kuo A."/>
            <person name="Rensing S.A."/>
            <person name="Schmutz J."/>
            <person name="Symeonidi A."/>
            <person name="Elias M."/>
            <person name="Eveleigh R.J."/>
            <person name="Herman E.K."/>
            <person name="Klute M.J."/>
            <person name="Nakayama T."/>
            <person name="Obornik M."/>
            <person name="Reyes-Prieto A."/>
            <person name="Armbrust E.V."/>
            <person name="Aves S.J."/>
            <person name="Beiko R.G."/>
            <person name="Coutinho P."/>
            <person name="Dacks J.B."/>
            <person name="Durnford D.G."/>
            <person name="Fast N.M."/>
            <person name="Green B.R."/>
            <person name="Grisdale C.J."/>
            <person name="Hempel F."/>
            <person name="Henrissat B."/>
            <person name="Hoppner M.P."/>
            <person name="Ishida K."/>
            <person name="Kim E."/>
            <person name="Koreny L."/>
            <person name="Kroth P.G."/>
            <person name="Liu Y."/>
            <person name="Malik S.B."/>
            <person name="Maier U.G."/>
            <person name="McRose D."/>
            <person name="Mock T."/>
            <person name="Neilson J.A."/>
            <person name="Onodera N.T."/>
            <person name="Poole A.M."/>
            <person name="Pritham E.J."/>
            <person name="Richards T.A."/>
            <person name="Rocap G."/>
            <person name="Roy S.W."/>
            <person name="Sarai C."/>
            <person name="Schaack S."/>
            <person name="Shirato S."/>
            <person name="Slamovits C.H."/>
            <person name="Spencer D.F."/>
            <person name="Suzuki S."/>
            <person name="Worden A.Z."/>
            <person name="Zauner S."/>
            <person name="Barry K."/>
            <person name="Bell C."/>
            <person name="Bharti A.K."/>
            <person name="Crow J.A."/>
            <person name="Grimwood J."/>
            <person name="Kramer R."/>
            <person name="Lindquist E."/>
            <person name="Lucas S."/>
            <person name="Salamov A."/>
            <person name="McFadden G.I."/>
            <person name="Lane C.E."/>
            <person name="Keeling P.J."/>
            <person name="Gray M.W."/>
            <person name="Grigoriev I.V."/>
            <person name="Archibald J.M."/>
        </authorList>
    </citation>
    <scope>NUCLEOTIDE SEQUENCE</scope>
    <source>
        <strain evidence="5 7">CCMP2712</strain>
    </source>
</reference>
<evidence type="ECO:0000256" key="2">
    <source>
        <dbReference type="SAM" id="MobiDB-lite"/>
    </source>
</evidence>
<dbReference type="EnsemblProtists" id="EKX36364">
    <property type="protein sequence ID" value="EKX36364"/>
    <property type="gene ID" value="GUITHDRAFT_165777"/>
</dbReference>
<sequence>MPSRLLILLLHHHLCILLLLLLMEQYRRSLSLVCIAAVSVACLLFLVFPQEKVKNEELSLRTALLQLSHAARAKQRASKQALLEDSADKDLSVAAAIKGAVGSRSEEGADLVKNEPDVDLDAIKKVQEEIQQQADQEIDAAVSTAKDAAQVSYQQSRSKFMEMEKNNPNAATDGSVEIYPPEGSPDRPVGYARKASRPLLQIRRAVSTREPPGLKGTRMQSKTSILHEHDLLLMIKDSMEKRLEEIEKDLSEQEAKDKAADDDKDAQANSLYRQAIKDFIVKLQDAIEQPLGQQPRDQHQDQHQDQQDQSWEEDIEKQLEDSQRSWRSSVINSMSCSCPALNQSDLPSRRGSRAGKAAMTNSVLTDCGLVKGLKEKSLRVFKGIPYAKPPTGFRRWRPSSALSAGGDGKELSMCWEGTLYATEFGSVCPQVLDPFFKLTEQMVSLSSTEFSSKRVYSSRSLRKVLPVPMMITVMAEESDFAPAQLISSESDLKMVLQNTLGTLGNFWTEDKGSSSWQKEVESQYPLVDYDSAQQAYEAMVTDVRFLCPWKFFAAQLAFASTHPIYFAVNRMRLREPVQVFALSSSGITAAGSIDEGAGGRARYSFHGLDMMMYMQDEQNFQFSARDAPLLHNLQSLLDHFVTSGSTQGSSYFSTPSLLSYKWKPVTDSPNFFTSEMLATGNVDTAVLLEDGDLKMVDDYRDAQCKLWSNSRVDLLHAAA</sequence>
<keyword evidence="3" id="KW-1133">Transmembrane helix</keyword>
<dbReference type="PANTHER" id="PTHR11559">
    <property type="entry name" value="CARBOXYLESTERASE"/>
    <property type="match status" value="1"/>
</dbReference>
<dbReference type="OrthoDB" id="3200163at2759"/>
<accession>L1IKC7</accession>
<evidence type="ECO:0000313" key="5">
    <source>
        <dbReference type="EMBL" id="EKX36364.1"/>
    </source>
</evidence>
<dbReference type="InterPro" id="IPR029058">
    <property type="entry name" value="AB_hydrolase_fold"/>
</dbReference>
<dbReference type="PaxDb" id="55529-EKX36364"/>
<proteinExistence type="predicted"/>
<feature type="region of interest" description="Disordered" evidence="2">
    <location>
        <begin position="292"/>
        <end position="324"/>
    </location>
</feature>
<organism evidence="5">
    <name type="scientific">Guillardia theta (strain CCMP2712)</name>
    <name type="common">Cryptophyte</name>
    <dbReference type="NCBI Taxonomy" id="905079"/>
    <lineage>
        <taxon>Eukaryota</taxon>
        <taxon>Cryptophyceae</taxon>
        <taxon>Pyrenomonadales</taxon>
        <taxon>Geminigeraceae</taxon>
        <taxon>Guillardia</taxon>
    </lineage>
</organism>
<keyword evidence="1" id="KW-0175">Coiled coil</keyword>
<keyword evidence="3" id="KW-0472">Membrane</keyword>
<feature type="region of interest" description="Disordered" evidence="2">
    <location>
        <begin position="167"/>
        <end position="191"/>
    </location>
</feature>
<evidence type="ECO:0000256" key="3">
    <source>
        <dbReference type="SAM" id="Phobius"/>
    </source>
</evidence>
<dbReference type="STRING" id="905079.L1IKC7"/>
<dbReference type="RefSeq" id="XP_005823344.1">
    <property type="nucleotide sequence ID" value="XM_005823287.1"/>
</dbReference>
<reference evidence="6" key="3">
    <citation type="submission" date="2015-06" db="UniProtKB">
        <authorList>
            <consortium name="EnsemblProtists"/>
        </authorList>
    </citation>
    <scope>IDENTIFICATION</scope>
</reference>
<reference evidence="7" key="2">
    <citation type="submission" date="2012-11" db="EMBL/GenBank/DDBJ databases">
        <authorList>
            <person name="Kuo A."/>
            <person name="Curtis B.A."/>
            <person name="Tanifuji G."/>
            <person name="Burki F."/>
            <person name="Gruber A."/>
            <person name="Irimia M."/>
            <person name="Maruyama S."/>
            <person name="Arias M.C."/>
            <person name="Ball S.G."/>
            <person name="Gile G.H."/>
            <person name="Hirakawa Y."/>
            <person name="Hopkins J.F."/>
            <person name="Rensing S.A."/>
            <person name="Schmutz J."/>
            <person name="Symeonidi A."/>
            <person name="Elias M."/>
            <person name="Eveleigh R.J."/>
            <person name="Herman E.K."/>
            <person name="Klute M.J."/>
            <person name="Nakayama T."/>
            <person name="Obornik M."/>
            <person name="Reyes-Prieto A."/>
            <person name="Armbrust E.V."/>
            <person name="Aves S.J."/>
            <person name="Beiko R.G."/>
            <person name="Coutinho P."/>
            <person name="Dacks J.B."/>
            <person name="Durnford D.G."/>
            <person name="Fast N.M."/>
            <person name="Green B.R."/>
            <person name="Grisdale C."/>
            <person name="Hempe F."/>
            <person name="Henrissat B."/>
            <person name="Hoppner M.P."/>
            <person name="Ishida K.-I."/>
            <person name="Kim E."/>
            <person name="Koreny L."/>
            <person name="Kroth P.G."/>
            <person name="Liu Y."/>
            <person name="Malik S.-B."/>
            <person name="Maier U.G."/>
            <person name="McRose D."/>
            <person name="Mock T."/>
            <person name="Neilson J.A."/>
            <person name="Onodera N.T."/>
            <person name="Poole A.M."/>
            <person name="Pritham E.J."/>
            <person name="Richards T.A."/>
            <person name="Rocap G."/>
            <person name="Roy S.W."/>
            <person name="Sarai C."/>
            <person name="Schaack S."/>
            <person name="Shirato S."/>
            <person name="Slamovits C.H."/>
            <person name="Spencer D.F."/>
            <person name="Suzuki S."/>
            <person name="Worden A.Z."/>
            <person name="Zauner S."/>
            <person name="Barry K."/>
            <person name="Bell C."/>
            <person name="Bharti A.K."/>
            <person name="Crow J.A."/>
            <person name="Grimwood J."/>
            <person name="Kramer R."/>
            <person name="Lindquist E."/>
            <person name="Lucas S."/>
            <person name="Salamov A."/>
            <person name="McFadden G.I."/>
            <person name="Lane C.E."/>
            <person name="Keeling P.J."/>
            <person name="Gray M.W."/>
            <person name="Grigoriev I.V."/>
            <person name="Archibald J.M."/>
        </authorList>
    </citation>
    <scope>NUCLEOTIDE SEQUENCE</scope>
    <source>
        <strain evidence="7">CCMP2712</strain>
    </source>
</reference>
<dbReference type="AlphaFoldDB" id="L1IKC7"/>